<evidence type="ECO:0000256" key="8">
    <source>
        <dbReference type="ARBA" id="ARBA00022679"/>
    </source>
</evidence>
<dbReference type="PANTHER" id="PTHR34265:SF1">
    <property type="entry name" value="TYPE III PANTOTHENATE KINASE"/>
    <property type="match status" value="1"/>
</dbReference>
<evidence type="ECO:0000256" key="4">
    <source>
        <dbReference type="ARBA" id="ARBA00005225"/>
    </source>
</evidence>
<dbReference type="GO" id="GO:0004594">
    <property type="term" value="F:pantothenate kinase activity"/>
    <property type="evidence" value="ECO:0007669"/>
    <property type="project" value="UniProtKB-UniRule"/>
</dbReference>
<keyword evidence="9 16" id="KW-0547">Nucleotide-binding</keyword>
<protein>
    <recommendedName>
        <fullName evidence="15 16">Type III pantothenate kinase</fullName>
        <ecNumber evidence="6 16">2.7.1.33</ecNumber>
    </recommendedName>
    <alternativeName>
        <fullName evidence="16">PanK-III</fullName>
    </alternativeName>
    <alternativeName>
        <fullName evidence="16">Pantothenic acid kinase</fullName>
    </alternativeName>
</protein>
<organism evidence="17 18">
    <name type="scientific">Deinococcus reticulitermitis</name>
    <dbReference type="NCBI Taxonomy" id="856736"/>
    <lineage>
        <taxon>Bacteria</taxon>
        <taxon>Thermotogati</taxon>
        <taxon>Deinococcota</taxon>
        <taxon>Deinococci</taxon>
        <taxon>Deinococcales</taxon>
        <taxon>Deinococcaceae</taxon>
        <taxon>Deinococcus</taxon>
    </lineage>
</organism>
<dbReference type="NCBIfam" id="NF009848">
    <property type="entry name" value="PRK13318.1-6"/>
    <property type="match status" value="1"/>
</dbReference>
<dbReference type="SUPFAM" id="SSF53067">
    <property type="entry name" value="Actin-like ATPase domain"/>
    <property type="match status" value="2"/>
</dbReference>
<dbReference type="AlphaFoldDB" id="A0A1H7BX76"/>
<evidence type="ECO:0000313" key="18">
    <source>
        <dbReference type="Proteomes" id="UP000199223"/>
    </source>
</evidence>
<dbReference type="CDD" id="cd24015">
    <property type="entry name" value="ASKHA_NBD_PanK-III"/>
    <property type="match status" value="1"/>
</dbReference>
<keyword evidence="12 16" id="KW-0630">Potassium</keyword>
<evidence type="ECO:0000256" key="16">
    <source>
        <dbReference type="HAMAP-Rule" id="MF_01274"/>
    </source>
</evidence>
<keyword evidence="18" id="KW-1185">Reference proteome</keyword>
<keyword evidence="7 16" id="KW-0963">Cytoplasm</keyword>
<dbReference type="STRING" id="856736.SAMN04488058_1203"/>
<evidence type="ECO:0000313" key="17">
    <source>
        <dbReference type="EMBL" id="SEJ80947.1"/>
    </source>
</evidence>
<dbReference type="UniPathway" id="UPA00241">
    <property type="reaction ID" value="UER00352"/>
</dbReference>
<dbReference type="GO" id="GO:0046872">
    <property type="term" value="F:metal ion binding"/>
    <property type="evidence" value="ECO:0007669"/>
    <property type="project" value="UniProtKB-KW"/>
</dbReference>
<keyword evidence="8 16" id="KW-0808">Transferase</keyword>
<dbReference type="Pfam" id="PF03309">
    <property type="entry name" value="Pan_kinase"/>
    <property type="match status" value="1"/>
</dbReference>
<dbReference type="Gene3D" id="3.30.420.40">
    <property type="match status" value="2"/>
</dbReference>
<feature type="active site" description="Proton acceptor" evidence="16">
    <location>
        <position position="148"/>
    </location>
</feature>
<name>A0A1H7BX76_9DEIO</name>
<evidence type="ECO:0000256" key="3">
    <source>
        <dbReference type="ARBA" id="ARBA00004496"/>
    </source>
</evidence>
<evidence type="ECO:0000256" key="2">
    <source>
        <dbReference type="ARBA" id="ARBA00001958"/>
    </source>
</evidence>
<evidence type="ECO:0000256" key="7">
    <source>
        <dbReference type="ARBA" id="ARBA00022490"/>
    </source>
</evidence>
<feature type="binding site" evidence="16">
    <location>
        <position position="225"/>
    </location>
    <ligand>
        <name>substrate</name>
    </ligand>
</feature>
<comment type="similarity">
    <text evidence="14 16">Belongs to the type III pantothenate kinase family.</text>
</comment>
<evidence type="ECO:0000256" key="1">
    <source>
        <dbReference type="ARBA" id="ARBA00001206"/>
    </source>
</evidence>
<comment type="cofactor">
    <cofactor evidence="2">
        <name>K(+)</name>
        <dbReference type="ChEBI" id="CHEBI:29103"/>
    </cofactor>
</comment>
<reference evidence="18" key="1">
    <citation type="submission" date="2016-10" db="EMBL/GenBank/DDBJ databases">
        <authorList>
            <person name="Varghese N."/>
            <person name="Submissions S."/>
        </authorList>
    </citation>
    <scope>NUCLEOTIDE SEQUENCE [LARGE SCALE GENOMIC DNA]</scope>
    <source>
        <strain evidence="18">CGMCC 1.10218</strain>
    </source>
</reference>
<dbReference type="GO" id="GO:0015937">
    <property type="term" value="P:coenzyme A biosynthetic process"/>
    <property type="evidence" value="ECO:0007669"/>
    <property type="project" value="UniProtKB-UniRule"/>
</dbReference>
<dbReference type="PANTHER" id="PTHR34265">
    <property type="entry name" value="TYPE III PANTOTHENATE KINASE"/>
    <property type="match status" value="1"/>
</dbReference>
<comment type="caution">
    <text evidence="16">Lacks conserved residue(s) required for the propagation of feature annotation.</text>
</comment>
<evidence type="ECO:0000256" key="6">
    <source>
        <dbReference type="ARBA" id="ARBA00012102"/>
    </source>
</evidence>
<feature type="binding site" evidence="16">
    <location>
        <begin position="46"/>
        <end position="53"/>
    </location>
    <ligand>
        <name>ATP</name>
        <dbReference type="ChEBI" id="CHEBI:30616"/>
    </ligand>
</feature>
<evidence type="ECO:0000256" key="5">
    <source>
        <dbReference type="ARBA" id="ARBA00011738"/>
    </source>
</evidence>
<comment type="function">
    <text evidence="16">Catalyzes the phosphorylation of pantothenate (Pan), the first step in CoA biosynthesis.</text>
</comment>
<dbReference type="NCBIfam" id="TIGR00671">
    <property type="entry name" value="baf"/>
    <property type="match status" value="1"/>
</dbReference>
<comment type="pathway">
    <text evidence="4 16">Cofactor biosynthesis; coenzyme A biosynthesis; CoA from (R)-pantothenate: step 1/5.</text>
</comment>
<evidence type="ECO:0000256" key="11">
    <source>
        <dbReference type="ARBA" id="ARBA00022840"/>
    </source>
</evidence>
<comment type="subunit">
    <text evidence="5 16">Homodimer.</text>
</comment>
<dbReference type="Proteomes" id="UP000199223">
    <property type="component" value="Unassembled WGS sequence"/>
</dbReference>
<keyword evidence="16" id="KW-0479">Metal-binding</keyword>
<feature type="binding site" evidence="16">
    <location>
        <begin position="146"/>
        <end position="149"/>
    </location>
    <ligand>
        <name>substrate</name>
    </ligand>
</feature>
<evidence type="ECO:0000256" key="13">
    <source>
        <dbReference type="ARBA" id="ARBA00022993"/>
    </source>
</evidence>
<dbReference type="EMBL" id="FNZA01000020">
    <property type="protein sequence ID" value="SEJ80947.1"/>
    <property type="molecule type" value="Genomic_DNA"/>
</dbReference>
<evidence type="ECO:0000256" key="10">
    <source>
        <dbReference type="ARBA" id="ARBA00022777"/>
    </source>
</evidence>
<keyword evidence="13 16" id="KW-0173">Coenzyme A biosynthesis</keyword>
<dbReference type="GO" id="GO:0005524">
    <property type="term" value="F:ATP binding"/>
    <property type="evidence" value="ECO:0007669"/>
    <property type="project" value="UniProtKB-UniRule"/>
</dbReference>
<comment type="subcellular location">
    <subcellularLocation>
        <location evidence="3 16">Cytoplasm</location>
    </subcellularLocation>
</comment>
<keyword evidence="10 16" id="KW-0418">Kinase</keyword>
<evidence type="ECO:0000256" key="15">
    <source>
        <dbReference type="ARBA" id="ARBA00040883"/>
    </source>
</evidence>
<evidence type="ECO:0000256" key="12">
    <source>
        <dbReference type="ARBA" id="ARBA00022958"/>
    </source>
</evidence>
<accession>A0A1H7BX76</accession>
<gene>
    <name evidence="16" type="primary">coaX</name>
    <name evidence="17" type="ORF">SAMN04488058_1203</name>
</gene>
<dbReference type="GO" id="GO:0005737">
    <property type="term" value="C:cytoplasm"/>
    <property type="evidence" value="ECO:0007669"/>
    <property type="project" value="UniProtKB-SubCell"/>
</dbReference>
<evidence type="ECO:0000256" key="14">
    <source>
        <dbReference type="ARBA" id="ARBA00038036"/>
    </source>
</evidence>
<proteinExistence type="inferred from homology"/>
<comment type="catalytic activity">
    <reaction evidence="1 16">
        <text>(R)-pantothenate + ATP = (R)-4'-phosphopantothenate + ADP + H(+)</text>
        <dbReference type="Rhea" id="RHEA:16373"/>
        <dbReference type="ChEBI" id="CHEBI:10986"/>
        <dbReference type="ChEBI" id="CHEBI:15378"/>
        <dbReference type="ChEBI" id="CHEBI:29032"/>
        <dbReference type="ChEBI" id="CHEBI:30616"/>
        <dbReference type="ChEBI" id="CHEBI:456216"/>
        <dbReference type="EC" id="2.7.1.33"/>
    </reaction>
</comment>
<keyword evidence="11 16" id="KW-0067">ATP-binding</keyword>
<comment type="cofactor">
    <cofactor evidence="16">
        <name>NH4(+)</name>
        <dbReference type="ChEBI" id="CHEBI:28938"/>
    </cofactor>
    <cofactor evidence="16">
        <name>K(+)</name>
        <dbReference type="ChEBI" id="CHEBI:29103"/>
    </cofactor>
    <text evidence="16">A monovalent cation. Ammonium or potassium.</text>
</comment>
<dbReference type="InterPro" id="IPR043129">
    <property type="entry name" value="ATPase_NBD"/>
</dbReference>
<dbReference type="EC" id="2.7.1.33" evidence="6 16"/>
<feature type="binding site" evidence="16">
    <location>
        <position position="170"/>
    </location>
    <ligand>
        <name>K(+)</name>
        <dbReference type="ChEBI" id="CHEBI:29103"/>
    </ligand>
</feature>
<feature type="binding site" evidence="16">
    <location>
        <position position="173"/>
    </location>
    <ligand>
        <name>ATP</name>
        <dbReference type="ChEBI" id="CHEBI:30616"/>
    </ligand>
</feature>
<evidence type="ECO:0000256" key="9">
    <source>
        <dbReference type="ARBA" id="ARBA00022741"/>
    </source>
</evidence>
<dbReference type="InterPro" id="IPR004619">
    <property type="entry name" value="Type_III_PanK"/>
</dbReference>
<sequence>MPRCSSIAASRCFLPLPSVGLVCDSPQFGVRLYNPPVAAFPLLAVDIGNTTTVLGLADASRTLTHTWRVRTNRDQLPDDLALQLHGLFTLAGAAIPRAAVLSSVAPPVGENYALALRRHFMIEPFTVSAETLPDVTVELDQPGAVGADRLCNLFGAEKYLDRCDYAVVVDFGTSTNFDVIGRGRRFLGGVLATGAQVSADALFARAAKLPRISLEAPASAIGKNTVHALQSGLVYGYAEMVDGLLRRIRAELPGEAVSIATGGFSRTVQGICREIDHYDETLTLRGLVELWASRQAVGARPPATV</sequence>
<dbReference type="HAMAP" id="MF_01274">
    <property type="entry name" value="Pantothen_kinase_3"/>
    <property type="match status" value="1"/>
</dbReference>